<dbReference type="EMBL" id="HBIN01001936">
    <property type="protein sequence ID" value="CAE0430881.1"/>
    <property type="molecule type" value="Transcribed_RNA"/>
</dbReference>
<accession>A0A7S3LHJ8</accession>
<gene>
    <name evidence="1" type="ORF">ASTO00021_LOCUS1235</name>
</gene>
<reference evidence="1" key="1">
    <citation type="submission" date="2021-01" db="EMBL/GenBank/DDBJ databases">
        <authorList>
            <person name="Corre E."/>
            <person name="Pelletier E."/>
            <person name="Niang G."/>
            <person name="Scheremetjew M."/>
            <person name="Finn R."/>
            <person name="Kale V."/>
            <person name="Holt S."/>
            <person name="Cochrane G."/>
            <person name="Meng A."/>
            <person name="Brown T."/>
            <person name="Cohen L."/>
        </authorList>
    </citation>
    <scope>NUCLEOTIDE SEQUENCE</scope>
    <source>
        <strain evidence="1">GSBS06</strain>
    </source>
</reference>
<evidence type="ECO:0008006" key="2">
    <source>
        <dbReference type="Google" id="ProtNLM"/>
    </source>
</evidence>
<dbReference type="AlphaFoldDB" id="A0A7S3LHJ8"/>
<organism evidence="1">
    <name type="scientific">Aplanochytrium stocchinoi</name>
    <dbReference type="NCBI Taxonomy" id="215587"/>
    <lineage>
        <taxon>Eukaryota</taxon>
        <taxon>Sar</taxon>
        <taxon>Stramenopiles</taxon>
        <taxon>Bigyra</taxon>
        <taxon>Labyrinthulomycetes</taxon>
        <taxon>Thraustochytrida</taxon>
        <taxon>Thraustochytriidae</taxon>
        <taxon>Aplanochytrium</taxon>
    </lineage>
</organism>
<name>A0A7S3LHJ8_9STRA</name>
<sequence length="337" mass="39310">MKFHCLAVAPNKSCWLLLLATATLLLALVFSSILICSTNSELIQSFRGLRELSWADFNFLPTQNEFISKQTKEENFIELDPFNPEADPKIEIDEESTSSDSLLAAFLSYHAFIHIPKTGGKTMEWLAEKIGVAIGLTYGKKYHINGKVDMRFGIHPRFRHGACSWGHVPPIWLDFNSTSGSTPKPNPNREYFENKTTFCFIRSPFDRMVSEFKYHRAGYDRRLKCNGNGLNRFLQSRLMDYDPDFHPYEYRINEKKFNQDDCHYIPQHFYLQSCDLKIPTHEIDKWLYEKFKIKTVEHVNAKTRCELSASNLDSDTKSMIERIYKEDIILYNKIINN</sequence>
<evidence type="ECO:0000313" key="1">
    <source>
        <dbReference type="EMBL" id="CAE0430881.1"/>
    </source>
</evidence>
<dbReference type="Gene3D" id="3.40.50.300">
    <property type="entry name" value="P-loop containing nucleotide triphosphate hydrolases"/>
    <property type="match status" value="1"/>
</dbReference>
<protein>
    <recommendedName>
        <fullName evidence="2">Sulfotransferase domain-containing protein</fullName>
    </recommendedName>
</protein>
<dbReference type="InterPro" id="IPR027417">
    <property type="entry name" value="P-loop_NTPase"/>
</dbReference>
<proteinExistence type="predicted"/>